<keyword evidence="6 10" id="KW-0812">Transmembrane</keyword>
<evidence type="ECO:0000256" key="7">
    <source>
        <dbReference type="ARBA" id="ARBA00022989"/>
    </source>
</evidence>
<dbReference type="InterPro" id="IPR048279">
    <property type="entry name" value="MdtK-like"/>
</dbReference>
<dbReference type="RefSeq" id="WP_318786263.1">
    <property type="nucleotide sequence ID" value="NZ_JAWDKC010000024.1"/>
</dbReference>
<keyword evidence="4" id="KW-0813">Transport</keyword>
<evidence type="ECO:0000256" key="10">
    <source>
        <dbReference type="SAM" id="Phobius"/>
    </source>
</evidence>
<gene>
    <name evidence="11" type="primary">mepA_2</name>
    <name evidence="11" type="ORF">MmiAt1_14320</name>
</gene>
<feature type="transmembrane region" description="Helical" evidence="10">
    <location>
        <begin position="196"/>
        <end position="219"/>
    </location>
</feature>
<feature type="transmembrane region" description="Helical" evidence="10">
    <location>
        <begin position="168"/>
        <end position="190"/>
    </location>
</feature>
<dbReference type="PANTHER" id="PTHR43823:SF3">
    <property type="entry name" value="MULTIDRUG EXPORT PROTEIN MEPA"/>
    <property type="match status" value="1"/>
</dbReference>
<name>A0ABU3VQZ5_9EURY</name>
<dbReference type="InterPro" id="IPR051327">
    <property type="entry name" value="MATE_MepA_subfamily"/>
</dbReference>
<evidence type="ECO:0000256" key="4">
    <source>
        <dbReference type="ARBA" id="ARBA00022448"/>
    </source>
</evidence>
<keyword evidence="7 10" id="KW-1133">Transmembrane helix</keyword>
<feature type="transmembrane region" description="Helical" evidence="10">
    <location>
        <begin position="280"/>
        <end position="302"/>
    </location>
</feature>
<sequence>MSDKHNLMGTESINKALARLAAPAIISLVIQTLYGLVDSAFVGRGLGDDGVVALAALAIAFPVFHLLICAGSGVAVGGSSYISRGFGSGNKELVKKGVGNMISMAIAVSIICTILGLVFLDPILMIFGATETTLPFAHDYMFWIILCCVFQIVTITINAIVMAEGNSVYSMCMYIFSSLTNVVLDYIFIFEFGWGVQGAAIATVISQMLNVLILIFYLYKVSKLNFSIRWISAKLSVYKEIGKIGISEFLREGALVFTLIVMVWNLNIYGTDSDVAVYGLINRIYGFAIIPMLGIVQGMIPLTGYNYGAKNYDRVRKILKTALIWATAITTFLMIVTYVFAGQIFTFFIPNDPELVKGAVIAYWIADICLPVVSLQMIGSAFMQALGKARASFILAIARQVVMLPIIMIIPYFLGLIGVWIAYPLPDFIVSAVAAWIIYKQLKALKVEEKMNEKYTAASV</sequence>
<dbReference type="Pfam" id="PF01554">
    <property type="entry name" value="MatE"/>
    <property type="match status" value="2"/>
</dbReference>
<evidence type="ECO:0000256" key="8">
    <source>
        <dbReference type="ARBA" id="ARBA00023136"/>
    </source>
</evidence>
<comment type="caution">
    <text evidence="11">The sequence shown here is derived from an EMBL/GenBank/DDBJ whole genome shotgun (WGS) entry which is preliminary data.</text>
</comment>
<dbReference type="Proteomes" id="UP001272052">
    <property type="component" value="Unassembled WGS sequence"/>
</dbReference>
<dbReference type="CDD" id="cd13143">
    <property type="entry name" value="MATE_MepA_like"/>
    <property type="match status" value="1"/>
</dbReference>
<feature type="transmembrane region" description="Helical" evidence="10">
    <location>
        <begin position="20"/>
        <end position="37"/>
    </location>
</feature>
<keyword evidence="9" id="KW-0046">Antibiotic resistance</keyword>
<dbReference type="InterPro" id="IPR045070">
    <property type="entry name" value="MATE_MepA-like"/>
</dbReference>
<dbReference type="NCBIfam" id="TIGR00797">
    <property type="entry name" value="matE"/>
    <property type="match status" value="1"/>
</dbReference>
<feature type="transmembrane region" description="Helical" evidence="10">
    <location>
        <begin position="52"/>
        <end position="77"/>
    </location>
</feature>
<evidence type="ECO:0000256" key="2">
    <source>
        <dbReference type="ARBA" id="ARBA00008417"/>
    </source>
</evidence>
<feature type="transmembrane region" description="Helical" evidence="10">
    <location>
        <begin position="140"/>
        <end position="161"/>
    </location>
</feature>
<reference evidence="11 12" key="1">
    <citation type="submission" date="2023-06" db="EMBL/GenBank/DDBJ databases">
        <title>Genome sequence of Methanimicrococcus sp. At1.</title>
        <authorList>
            <person name="Protasov E."/>
            <person name="Platt K."/>
            <person name="Poehlein A."/>
            <person name="Daniel R."/>
            <person name="Brune A."/>
        </authorList>
    </citation>
    <scope>NUCLEOTIDE SEQUENCE [LARGE SCALE GENOMIC DNA]</scope>
    <source>
        <strain evidence="11 12">At1</strain>
    </source>
</reference>
<dbReference type="InterPro" id="IPR002528">
    <property type="entry name" value="MATE_fam"/>
</dbReference>
<keyword evidence="8 10" id="KW-0472">Membrane</keyword>
<evidence type="ECO:0000313" key="12">
    <source>
        <dbReference type="Proteomes" id="UP001272052"/>
    </source>
</evidence>
<keyword evidence="12" id="KW-1185">Reference proteome</keyword>
<evidence type="ECO:0000256" key="5">
    <source>
        <dbReference type="ARBA" id="ARBA00022475"/>
    </source>
</evidence>
<comment type="similarity">
    <text evidence="2">Belongs to the multi antimicrobial extrusion (MATE) (TC 2.A.66.1) family. MepA subfamily.</text>
</comment>
<comment type="subcellular location">
    <subcellularLocation>
        <location evidence="1">Cell membrane</location>
        <topology evidence="1">Multi-pass membrane protein</topology>
    </subcellularLocation>
</comment>
<feature type="transmembrane region" description="Helical" evidence="10">
    <location>
        <begin position="361"/>
        <end position="382"/>
    </location>
</feature>
<feature type="transmembrane region" description="Helical" evidence="10">
    <location>
        <begin position="323"/>
        <end position="349"/>
    </location>
</feature>
<evidence type="ECO:0000256" key="1">
    <source>
        <dbReference type="ARBA" id="ARBA00004651"/>
    </source>
</evidence>
<evidence type="ECO:0000313" key="11">
    <source>
        <dbReference type="EMBL" id="MDV0445833.1"/>
    </source>
</evidence>
<evidence type="ECO:0000256" key="6">
    <source>
        <dbReference type="ARBA" id="ARBA00022692"/>
    </source>
</evidence>
<proteinExistence type="inferred from homology"/>
<feature type="transmembrane region" description="Helical" evidence="10">
    <location>
        <begin position="98"/>
        <end position="120"/>
    </location>
</feature>
<feature type="transmembrane region" description="Helical" evidence="10">
    <location>
        <begin position="249"/>
        <end position="268"/>
    </location>
</feature>
<keyword evidence="5" id="KW-1003">Cell membrane</keyword>
<evidence type="ECO:0000256" key="9">
    <source>
        <dbReference type="ARBA" id="ARBA00023251"/>
    </source>
</evidence>
<dbReference type="PANTHER" id="PTHR43823">
    <property type="entry name" value="SPORULATION PROTEIN YKVU"/>
    <property type="match status" value="1"/>
</dbReference>
<dbReference type="EMBL" id="JAWDKC010000024">
    <property type="protein sequence ID" value="MDV0445833.1"/>
    <property type="molecule type" value="Genomic_DNA"/>
</dbReference>
<accession>A0ABU3VQZ5</accession>
<dbReference type="PIRSF" id="PIRSF006603">
    <property type="entry name" value="DinF"/>
    <property type="match status" value="1"/>
</dbReference>
<feature type="transmembrane region" description="Helical" evidence="10">
    <location>
        <begin position="394"/>
        <end position="414"/>
    </location>
</feature>
<organism evidence="11 12">
    <name type="scientific">Methanimicrococcus hacksteinii</name>
    <dbReference type="NCBI Taxonomy" id="3028293"/>
    <lineage>
        <taxon>Archaea</taxon>
        <taxon>Methanobacteriati</taxon>
        <taxon>Methanobacteriota</taxon>
        <taxon>Stenosarchaea group</taxon>
        <taxon>Methanomicrobia</taxon>
        <taxon>Methanosarcinales</taxon>
        <taxon>Methanosarcinaceae</taxon>
        <taxon>Methanimicrococcus</taxon>
    </lineage>
</organism>
<protein>
    <recommendedName>
        <fullName evidence="3">Multidrug export protein MepA</fullName>
    </recommendedName>
</protein>
<evidence type="ECO:0000256" key="3">
    <source>
        <dbReference type="ARBA" id="ARBA00022106"/>
    </source>
</evidence>